<keyword evidence="1" id="KW-0812">Transmembrane</keyword>
<name>A0A0E0IT05_ORYNI</name>
<feature type="transmembrane region" description="Helical" evidence="1">
    <location>
        <begin position="60"/>
        <end position="80"/>
    </location>
</feature>
<keyword evidence="3" id="KW-1185">Reference proteome</keyword>
<evidence type="ECO:0000256" key="1">
    <source>
        <dbReference type="SAM" id="Phobius"/>
    </source>
</evidence>
<proteinExistence type="predicted"/>
<dbReference type="PANTHER" id="PTHR33333">
    <property type="entry name" value="ERYTHROCYTE MEMBRANE PROTEIN 1-LIKE"/>
    <property type="match status" value="1"/>
</dbReference>
<dbReference type="EnsemblPlants" id="ONIVA10G11820.1">
    <property type="protein sequence ID" value="ONIVA10G11820.1"/>
    <property type="gene ID" value="ONIVA10G11820"/>
</dbReference>
<dbReference type="AlphaFoldDB" id="A0A0E0IT05"/>
<reference evidence="2" key="2">
    <citation type="submission" date="2018-04" db="EMBL/GenBank/DDBJ databases">
        <title>OnivRS2 (Oryza nivara Reference Sequence Version 2).</title>
        <authorList>
            <person name="Zhang J."/>
            <person name="Kudrna D."/>
            <person name="Lee S."/>
            <person name="Talag J."/>
            <person name="Rajasekar S."/>
            <person name="Welchert J."/>
            <person name="Hsing Y.-I."/>
            <person name="Wing R.A."/>
        </authorList>
    </citation>
    <scope>NUCLEOTIDE SEQUENCE [LARGE SCALE GENOMIC DNA]</scope>
</reference>
<accession>A0A0E0IT05</accession>
<dbReference type="eggNOG" id="ENOG502S8CT">
    <property type="taxonomic scope" value="Eukaryota"/>
</dbReference>
<feature type="transmembrane region" description="Helical" evidence="1">
    <location>
        <begin position="150"/>
        <end position="168"/>
    </location>
</feature>
<sequence>MAVLADSAARKLLHGASAQGVAAGMSLGLDGLLQLVADLFASLVHLFVLPFRAMGHAIQWFFAGVVAGLGGAARVLVLPLETLSRWLQAAVAGIASAAHLLVLPFEACWRWLRDAAAAALPYVLAIVAVVCVVALLWLSCTFLCSADALIGPPLAGAAISCGAFLLPAAVRTGQALVYAVCYATRGAGVVLAWVLPRCGRCCVVLVTMKAPGAAGMVISRGAFESLPRLYFLPDTALRWRRRGRRRVLRAARRVGVRCAGRRPLPRVVINKLLSVLVAGNARHDIYVLVLSTASIL</sequence>
<feature type="transmembrane region" description="Helical" evidence="1">
    <location>
        <begin position="86"/>
        <end position="105"/>
    </location>
</feature>
<dbReference type="PANTHER" id="PTHR33333:SF38">
    <property type="entry name" value="EXPRESSED PROTEIN"/>
    <property type="match status" value="1"/>
</dbReference>
<dbReference type="InterPro" id="IPR039926">
    <property type="entry name" value="Egg_app_1"/>
</dbReference>
<protein>
    <submittedName>
        <fullName evidence="2">Uncharacterized protein</fullName>
    </submittedName>
</protein>
<feature type="transmembrane region" description="Helical" evidence="1">
    <location>
        <begin position="31"/>
        <end position="48"/>
    </location>
</feature>
<dbReference type="STRING" id="4536.A0A0E0IT05"/>
<dbReference type="HOGENOM" id="CLU_991727_0_0_1"/>
<dbReference type="Gramene" id="ONIVA10G11820.1">
    <property type="protein sequence ID" value="ONIVA10G11820.1"/>
    <property type="gene ID" value="ONIVA10G11820"/>
</dbReference>
<organism evidence="2">
    <name type="scientific">Oryza nivara</name>
    <name type="common">Indian wild rice</name>
    <name type="synonym">Oryza sativa f. spontanea</name>
    <dbReference type="NCBI Taxonomy" id="4536"/>
    <lineage>
        <taxon>Eukaryota</taxon>
        <taxon>Viridiplantae</taxon>
        <taxon>Streptophyta</taxon>
        <taxon>Embryophyta</taxon>
        <taxon>Tracheophyta</taxon>
        <taxon>Spermatophyta</taxon>
        <taxon>Magnoliopsida</taxon>
        <taxon>Liliopsida</taxon>
        <taxon>Poales</taxon>
        <taxon>Poaceae</taxon>
        <taxon>BOP clade</taxon>
        <taxon>Oryzoideae</taxon>
        <taxon>Oryzeae</taxon>
        <taxon>Oryzinae</taxon>
        <taxon>Oryza</taxon>
    </lineage>
</organism>
<keyword evidence="1" id="KW-0472">Membrane</keyword>
<keyword evidence="1" id="KW-1133">Transmembrane helix</keyword>
<dbReference type="OMA" id="FRAMGHA"/>
<reference evidence="2" key="1">
    <citation type="submission" date="2015-04" db="UniProtKB">
        <authorList>
            <consortium name="EnsemblPlants"/>
        </authorList>
    </citation>
    <scope>IDENTIFICATION</scope>
    <source>
        <strain evidence="2">SL10</strain>
    </source>
</reference>
<evidence type="ECO:0000313" key="3">
    <source>
        <dbReference type="Proteomes" id="UP000006591"/>
    </source>
</evidence>
<dbReference type="Proteomes" id="UP000006591">
    <property type="component" value="Chromosome 10"/>
</dbReference>
<evidence type="ECO:0000313" key="2">
    <source>
        <dbReference type="EnsemblPlants" id="ONIVA10G11820.1"/>
    </source>
</evidence>
<feature type="transmembrane region" description="Helical" evidence="1">
    <location>
        <begin position="117"/>
        <end position="138"/>
    </location>
</feature>